<evidence type="ECO:0000256" key="2">
    <source>
        <dbReference type="ARBA" id="ARBA00012148"/>
    </source>
</evidence>
<dbReference type="GO" id="GO:0004382">
    <property type="term" value="F:GDP phosphatase activity"/>
    <property type="evidence" value="ECO:0007669"/>
    <property type="project" value="TreeGrafter"/>
</dbReference>
<keyword evidence="13" id="KW-1185">Reference proteome</keyword>
<comment type="cofactor">
    <cofactor evidence="1 11">
        <name>Ca(2+)</name>
        <dbReference type="ChEBI" id="CHEBI:29108"/>
    </cofactor>
</comment>
<dbReference type="Gene3D" id="2.120.10.100">
    <property type="entry name" value="Apyrase"/>
    <property type="match status" value="1"/>
</dbReference>
<name>A0A443RD52_9ACAR</name>
<evidence type="ECO:0000256" key="9">
    <source>
        <dbReference type="ARBA" id="ARBA00047297"/>
    </source>
</evidence>
<evidence type="ECO:0000256" key="5">
    <source>
        <dbReference type="ARBA" id="ARBA00022801"/>
    </source>
</evidence>
<evidence type="ECO:0000256" key="1">
    <source>
        <dbReference type="ARBA" id="ARBA00001913"/>
    </source>
</evidence>
<keyword evidence="3" id="KW-1201">Platelet aggregation inhibiting toxin</keyword>
<keyword evidence="6 11" id="KW-0106">Calcium</keyword>
<comment type="similarity">
    <text evidence="8">Belongs to the apyrase family.</text>
</comment>
<dbReference type="PANTHER" id="PTHR13023:SF3">
    <property type="entry name" value="SOLUBLE CALCIUM-ACTIVATED NUCLEOTIDASE 1"/>
    <property type="match status" value="1"/>
</dbReference>
<accession>A0A443RD52</accession>
<dbReference type="EC" id="3.6.1.5" evidence="2"/>
<feature type="binding site" evidence="11">
    <location>
        <position position="356"/>
    </location>
    <ligand>
        <name>Ca(2+)</name>
        <dbReference type="ChEBI" id="CHEBI:29108"/>
    </ligand>
</feature>
<gene>
    <name evidence="12" type="ORF">B4U79_02189</name>
</gene>
<comment type="caution">
    <text evidence="12">The sequence shown here is derived from an EMBL/GenBank/DDBJ whole genome shotgun (WGS) entry which is preliminary data.</text>
</comment>
<organism evidence="12 13">
    <name type="scientific">Dinothrombium tinctorium</name>
    <dbReference type="NCBI Taxonomy" id="1965070"/>
    <lineage>
        <taxon>Eukaryota</taxon>
        <taxon>Metazoa</taxon>
        <taxon>Ecdysozoa</taxon>
        <taxon>Arthropoda</taxon>
        <taxon>Chelicerata</taxon>
        <taxon>Arachnida</taxon>
        <taxon>Acari</taxon>
        <taxon>Acariformes</taxon>
        <taxon>Trombidiformes</taxon>
        <taxon>Prostigmata</taxon>
        <taxon>Anystina</taxon>
        <taxon>Parasitengona</taxon>
        <taxon>Trombidioidea</taxon>
        <taxon>Trombidiidae</taxon>
        <taxon>Dinothrombium</taxon>
    </lineage>
</organism>
<feature type="binding site" evidence="11">
    <location>
        <position position="305"/>
    </location>
    <ligand>
        <name>Ca(2+)</name>
        <dbReference type="ChEBI" id="CHEBI:29108"/>
    </ligand>
</feature>
<evidence type="ECO:0000256" key="6">
    <source>
        <dbReference type="ARBA" id="ARBA00022837"/>
    </source>
</evidence>
<evidence type="ECO:0000256" key="7">
    <source>
        <dbReference type="ARBA" id="ARBA00023240"/>
    </source>
</evidence>
<dbReference type="FunFam" id="2.120.10.100:FF:000001">
    <property type="entry name" value="Soluble calcium-activated nucleotidase 1"/>
    <property type="match status" value="1"/>
</dbReference>
<dbReference type="OrthoDB" id="25028at2759"/>
<dbReference type="SUPFAM" id="SSF101887">
    <property type="entry name" value="Apyrase"/>
    <property type="match status" value="1"/>
</dbReference>
<dbReference type="Proteomes" id="UP000285301">
    <property type="component" value="Unassembled WGS sequence"/>
</dbReference>
<evidence type="ECO:0000313" key="12">
    <source>
        <dbReference type="EMBL" id="RWS13209.1"/>
    </source>
</evidence>
<dbReference type="PANTHER" id="PTHR13023">
    <property type="entry name" value="APYRASE"/>
    <property type="match status" value="1"/>
</dbReference>
<reference evidence="12 13" key="1">
    <citation type="journal article" date="2018" name="Gigascience">
        <title>Genomes of trombidid mites reveal novel predicted allergens and laterally-transferred genes associated with secondary metabolism.</title>
        <authorList>
            <person name="Dong X."/>
            <person name="Chaisiri K."/>
            <person name="Xia D."/>
            <person name="Armstrong S.D."/>
            <person name="Fang Y."/>
            <person name="Donnelly M.J."/>
            <person name="Kadowaki T."/>
            <person name="McGarry J.W."/>
            <person name="Darby A.C."/>
            <person name="Makepeace B.L."/>
        </authorList>
    </citation>
    <scope>NUCLEOTIDE SEQUENCE [LARGE SCALE GENOMIC DNA]</scope>
    <source>
        <strain evidence="12">UoL-WK</strain>
    </source>
</reference>
<evidence type="ECO:0000256" key="3">
    <source>
        <dbReference type="ARBA" id="ARBA00022442"/>
    </source>
</evidence>
<evidence type="ECO:0000256" key="4">
    <source>
        <dbReference type="ARBA" id="ARBA00022723"/>
    </source>
</evidence>
<comment type="catalytic activity">
    <reaction evidence="9">
        <text>a ribonucleoside 5'-triphosphate + 2 H2O = a ribonucleoside 5'-phosphate + 2 phosphate + 2 H(+)</text>
        <dbReference type="Rhea" id="RHEA:36795"/>
        <dbReference type="ChEBI" id="CHEBI:15377"/>
        <dbReference type="ChEBI" id="CHEBI:15378"/>
        <dbReference type="ChEBI" id="CHEBI:43474"/>
        <dbReference type="ChEBI" id="CHEBI:58043"/>
        <dbReference type="ChEBI" id="CHEBI:61557"/>
        <dbReference type="EC" id="3.6.1.5"/>
    </reaction>
    <physiologicalReaction direction="left-to-right" evidence="9">
        <dbReference type="Rhea" id="RHEA:36796"/>
    </physiologicalReaction>
</comment>
<feature type="binding site" evidence="11">
    <location>
        <position position="129"/>
    </location>
    <ligand>
        <name>Ca(2+)</name>
        <dbReference type="ChEBI" id="CHEBI:29108"/>
    </ligand>
</feature>
<keyword evidence="5" id="KW-0378">Hydrolase</keyword>
<keyword evidence="7" id="KW-0800">Toxin</keyword>
<sequence length="361" mass="41686">MRLLAKCAKIPLPSKTRHLLIAISVLYLIYCFRPKSSHERSECREQYHYNRTYPLTPPLVFGNQVKYRVAVISDLDRDSKQGNVWVSRLLRGFLIYYKNEKFIRFEWDSKPLLLQSKLTLNGRGMELSELAVFNGRLYSCDDRTGIVYELRNDMLIPWVILTDGNGSTSKEFKCEWIAIKGQNMYVGSLGKEWTSVTGELENYNPQWVKVISVTGEVKHIDWRENYLALRSSVGIYYPGYMIHESAAWSNIARKWFFLPRRASHSAYNEIDDETKGTNVLLTADESFSLIESTQIGSVISSRGFSSFKFLPNSDDKIIIAIKSEEYRGEIASYITAFTVDGEVLLDEQKIDQIKYEGFEFI</sequence>
<evidence type="ECO:0000256" key="11">
    <source>
        <dbReference type="PIRSR" id="PIRSR609283-1"/>
    </source>
</evidence>
<dbReference type="STRING" id="1965070.A0A443RD52"/>
<dbReference type="Pfam" id="PF06079">
    <property type="entry name" value="Apyrase"/>
    <property type="match status" value="1"/>
</dbReference>
<evidence type="ECO:0000256" key="10">
    <source>
        <dbReference type="ARBA" id="ARBA00074431"/>
    </source>
</evidence>
<dbReference type="GO" id="GO:0030166">
    <property type="term" value="P:proteoglycan biosynthetic process"/>
    <property type="evidence" value="ECO:0007669"/>
    <property type="project" value="TreeGrafter"/>
</dbReference>
<dbReference type="InterPro" id="IPR009283">
    <property type="entry name" value="Apyrase"/>
</dbReference>
<dbReference type="GO" id="GO:0004050">
    <property type="term" value="F:apyrase activity"/>
    <property type="evidence" value="ECO:0007669"/>
    <property type="project" value="UniProtKB-EC"/>
</dbReference>
<keyword evidence="4 11" id="KW-0479">Metal-binding</keyword>
<dbReference type="GO" id="GO:0005509">
    <property type="term" value="F:calcium ion binding"/>
    <property type="evidence" value="ECO:0007669"/>
    <property type="project" value="InterPro"/>
</dbReference>
<evidence type="ECO:0000313" key="13">
    <source>
        <dbReference type="Proteomes" id="UP000285301"/>
    </source>
</evidence>
<protein>
    <recommendedName>
        <fullName evidence="10">Apyrase</fullName>
        <ecNumber evidence="2">3.6.1.5</ecNumber>
    </recommendedName>
</protein>
<dbReference type="InterPro" id="IPR036258">
    <property type="entry name" value="Apyrase_sf"/>
</dbReference>
<feature type="binding site" evidence="11">
    <location>
        <position position="244"/>
    </location>
    <ligand>
        <name>Ca(2+)</name>
        <dbReference type="ChEBI" id="CHEBI:29108"/>
    </ligand>
</feature>
<dbReference type="GO" id="GO:0045134">
    <property type="term" value="F:UDP phosphatase activity"/>
    <property type="evidence" value="ECO:0007669"/>
    <property type="project" value="TreeGrafter"/>
</dbReference>
<feature type="binding site" evidence="11">
    <location>
        <position position="175"/>
    </location>
    <ligand>
        <name>Ca(2+)</name>
        <dbReference type="ChEBI" id="CHEBI:29108"/>
    </ligand>
</feature>
<dbReference type="AlphaFoldDB" id="A0A443RD52"/>
<proteinExistence type="inferred from homology"/>
<feature type="binding site" evidence="11">
    <location>
        <position position="128"/>
    </location>
    <ligand>
        <name>Ca(2+)</name>
        <dbReference type="ChEBI" id="CHEBI:29108"/>
    </ligand>
</feature>
<dbReference type="EMBL" id="NCKU01001065">
    <property type="protein sequence ID" value="RWS13209.1"/>
    <property type="molecule type" value="Genomic_DNA"/>
</dbReference>
<evidence type="ECO:0000256" key="8">
    <source>
        <dbReference type="ARBA" id="ARBA00025738"/>
    </source>
</evidence>
<keyword evidence="7" id="KW-1199">Hemostasis impairing toxin</keyword>